<reference evidence="1 2" key="1">
    <citation type="submission" date="2019-03" db="EMBL/GenBank/DDBJ databases">
        <title>The complete genome sequence of Neokomagataea sp. Jb2 NBRC113641.</title>
        <authorList>
            <person name="Chua K.-O."/>
            <person name="Chan K.-G."/>
            <person name="See-Too W.-S."/>
        </authorList>
    </citation>
    <scope>NUCLEOTIDE SEQUENCE [LARGE SCALE GENOMIC DNA]</scope>
    <source>
        <strain evidence="1 2">Jb2</strain>
    </source>
</reference>
<evidence type="ECO:0000313" key="2">
    <source>
        <dbReference type="Proteomes" id="UP000315037"/>
    </source>
</evidence>
<sequence>MRRPATRLSAEDILHNPVPPNALLMRERDCAAMFLPIDGERWEVHFGAAPFMRGREALGVFRAMLAAFWRNHPAAERLLGFIPPANRAAAYLAVRLGFGFSGAAVLDCLDGRPRRVYIYEGAR</sequence>
<dbReference type="AlphaFoldDB" id="A0A506UM31"/>
<accession>A0A506UM31</accession>
<dbReference type="Proteomes" id="UP000315037">
    <property type="component" value="Unassembled WGS sequence"/>
</dbReference>
<organism evidence="1 2">
    <name type="scientific">Oecophyllibacter saccharovorans</name>
    <dbReference type="NCBI Taxonomy" id="2558360"/>
    <lineage>
        <taxon>Bacteria</taxon>
        <taxon>Pseudomonadati</taxon>
        <taxon>Pseudomonadota</taxon>
        <taxon>Alphaproteobacteria</taxon>
        <taxon>Acetobacterales</taxon>
        <taxon>Acetobacteraceae</taxon>
        <taxon>Oecophyllibacter</taxon>
    </lineage>
</organism>
<comment type="caution">
    <text evidence="1">The sequence shown here is derived from an EMBL/GenBank/DDBJ whole genome shotgun (WGS) entry which is preliminary data.</text>
</comment>
<evidence type="ECO:0000313" key="1">
    <source>
        <dbReference type="EMBL" id="TPW34410.1"/>
    </source>
</evidence>
<name>A0A506UM31_9PROT</name>
<gene>
    <name evidence="1" type="ORF">E3202_07955</name>
</gene>
<dbReference type="RefSeq" id="WP_165598926.1">
    <property type="nucleotide sequence ID" value="NZ_SORY01000001.1"/>
</dbReference>
<proteinExistence type="predicted"/>
<keyword evidence="2" id="KW-1185">Reference proteome</keyword>
<evidence type="ECO:0008006" key="3">
    <source>
        <dbReference type="Google" id="ProtNLM"/>
    </source>
</evidence>
<protein>
    <recommendedName>
        <fullName evidence="3">GNAT family N-acetyltransferase</fullName>
    </recommendedName>
</protein>
<dbReference type="EMBL" id="SORZ01000002">
    <property type="protein sequence ID" value="TPW34410.1"/>
    <property type="molecule type" value="Genomic_DNA"/>
</dbReference>